<dbReference type="AlphaFoldDB" id="M2QXD1"/>
<proteinExistence type="predicted"/>
<keyword evidence="2" id="KW-1185">Reference proteome</keyword>
<gene>
    <name evidence="1" type="ORF">CERSUDRAFT_100643</name>
</gene>
<protein>
    <recommendedName>
        <fullName evidence="3">F-box domain-containing protein</fullName>
    </recommendedName>
</protein>
<evidence type="ECO:0000313" key="1">
    <source>
        <dbReference type="EMBL" id="EMD31191.1"/>
    </source>
</evidence>
<dbReference type="Gene3D" id="3.80.10.10">
    <property type="entry name" value="Ribonuclease Inhibitor"/>
    <property type="match status" value="1"/>
</dbReference>
<sequence length="381" mass="43046">MPELESLTLCGCDDNDIWPQLVCGQLPRLRKLTLDRALAPWKWAPSQLAPLVSLSILGLQYGRWPSIDDFIFMLGSCTALETLTLHDAAPKLTWWNIGDEPRRLAILPSLRELELRGSIVDITTLITHLAPRMLRLITLNYCHADLGDALHAEEAVKQALRLLSRFSLMEMERLVLRLERHDRGPVAFITGCGHQQTPPCLVIHIDVNEIWPQSTSTVEGEEFESLLLHSLEGIPPLAPRRLDIEYIVPPQRMGVLSSRQWLRVFHCFPGITHLTIAGACAYVLLSELSISPSSSHRPLCPELKHLTFRAPSLDSASARALYRAVASRRVRNESLQTLTLNFRWPRTDHETHSLEQEIQTLRGLVEAENFHCSLQDTLQGL</sequence>
<evidence type="ECO:0008006" key="3">
    <source>
        <dbReference type="Google" id="ProtNLM"/>
    </source>
</evidence>
<reference evidence="1 2" key="1">
    <citation type="journal article" date="2012" name="Proc. Natl. Acad. Sci. U.S.A.">
        <title>Comparative genomics of Ceriporiopsis subvermispora and Phanerochaete chrysosporium provide insight into selective ligninolysis.</title>
        <authorList>
            <person name="Fernandez-Fueyo E."/>
            <person name="Ruiz-Duenas F.J."/>
            <person name="Ferreira P."/>
            <person name="Floudas D."/>
            <person name="Hibbett D.S."/>
            <person name="Canessa P."/>
            <person name="Larrondo L.F."/>
            <person name="James T.Y."/>
            <person name="Seelenfreund D."/>
            <person name="Lobos S."/>
            <person name="Polanco R."/>
            <person name="Tello M."/>
            <person name="Honda Y."/>
            <person name="Watanabe T."/>
            <person name="Watanabe T."/>
            <person name="Ryu J.S."/>
            <person name="Kubicek C.P."/>
            <person name="Schmoll M."/>
            <person name="Gaskell J."/>
            <person name="Hammel K.E."/>
            <person name="St John F.J."/>
            <person name="Vanden Wymelenberg A."/>
            <person name="Sabat G."/>
            <person name="Splinter BonDurant S."/>
            <person name="Syed K."/>
            <person name="Yadav J.S."/>
            <person name="Doddapaneni H."/>
            <person name="Subramanian V."/>
            <person name="Lavin J.L."/>
            <person name="Oguiza J.A."/>
            <person name="Perez G."/>
            <person name="Pisabarro A.G."/>
            <person name="Ramirez L."/>
            <person name="Santoyo F."/>
            <person name="Master E."/>
            <person name="Coutinho P.M."/>
            <person name="Henrissat B."/>
            <person name="Lombard V."/>
            <person name="Magnuson J.K."/>
            <person name="Kuees U."/>
            <person name="Hori C."/>
            <person name="Igarashi K."/>
            <person name="Samejima M."/>
            <person name="Held B.W."/>
            <person name="Barry K.W."/>
            <person name="LaButti K.M."/>
            <person name="Lapidus A."/>
            <person name="Lindquist E.A."/>
            <person name="Lucas S.M."/>
            <person name="Riley R."/>
            <person name="Salamov A.A."/>
            <person name="Hoffmeister D."/>
            <person name="Schwenk D."/>
            <person name="Hadar Y."/>
            <person name="Yarden O."/>
            <person name="de Vries R.P."/>
            <person name="Wiebenga A."/>
            <person name="Stenlid J."/>
            <person name="Eastwood D."/>
            <person name="Grigoriev I.V."/>
            <person name="Berka R.M."/>
            <person name="Blanchette R.A."/>
            <person name="Kersten P."/>
            <person name="Martinez A.T."/>
            <person name="Vicuna R."/>
            <person name="Cullen D."/>
        </authorList>
    </citation>
    <scope>NUCLEOTIDE SEQUENCE [LARGE SCALE GENOMIC DNA]</scope>
    <source>
        <strain evidence="1 2">B</strain>
    </source>
</reference>
<accession>M2QXD1</accession>
<organism evidence="1 2">
    <name type="scientific">Ceriporiopsis subvermispora (strain B)</name>
    <name type="common">White-rot fungus</name>
    <name type="synonym">Gelatoporia subvermispora</name>
    <dbReference type="NCBI Taxonomy" id="914234"/>
    <lineage>
        <taxon>Eukaryota</taxon>
        <taxon>Fungi</taxon>
        <taxon>Dikarya</taxon>
        <taxon>Basidiomycota</taxon>
        <taxon>Agaricomycotina</taxon>
        <taxon>Agaricomycetes</taxon>
        <taxon>Polyporales</taxon>
        <taxon>Gelatoporiaceae</taxon>
        <taxon>Gelatoporia</taxon>
    </lineage>
</organism>
<dbReference type="InterPro" id="IPR032675">
    <property type="entry name" value="LRR_dom_sf"/>
</dbReference>
<dbReference type="EMBL" id="KB445822">
    <property type="protein sequence ID" value="EMD31191.1"/>
    <property type="molecule type" value="Genomic_DNA"/>
</dbReference>
<dbReference type="Proteomes" id="UP000016930">
    <property type="component" value="Unassembled WGS sequence"/>
</dbReference>
<name>M2QXD1_CERS8</name>
<dbReference type="HOGENOM" id="CLU_725631_0_0_1"/>
<evidence type="ECO:0000313" key="2">
    <source>
        <dbReference type="Proteomes" id="UP000016930"/>
    </source>
</evidence>
<dbReference type="SUPFAM" id="SSF52047">
    <property type="entry name" value="RNI-like"/>
    <property type="match status" value="1"/>
</dbReference>